<evidence type="ECO:0000313" key="2">
    <source>
        <dbReference type="EMBL" id="SFP72803.1"/>
    </source>
</evidence>
<evidence type="ECO:0000256" key="1">
    <source>
        <dbReference type="SAM" id="MobiDB-lite"/>
    </source>
</evidence>
<name>A0A1I5SPX7_9PSEU</name>
<sequence length="109" mass="12249">MATGAVEHVEFRNRDMYWDIAADLHFPPDFDESGTYPAIVVAHPNRPGRARGLADTQRAHREQRTAGGHRGPVRRGANQDPYLGIGKERYEGPGAYQFVRFLRDGASDR</sequence>
<dbReference type="EMBL" id="FOWC01000006">
    <property type="protein sequence ID" value="SFP72803.1"/>
    <property type="molecule type" value="Genomic_DNA"/>
</dbReference>
<reference evidence="2 3" key="1">
    <citation type="submission" date="2016-10" db="EMBL/GenBank/DDBJ databases">
        <authorList>
            <person name="de Groot N.N."/>
        </authorList>
    </citation>
    <scope>NUCLEOTIDE SEQUENCE [LARGE SCALE GENOMIC DNA]</scope>
    <source>
        <strain evidence="2 3">DSM 44637</strain>
    </source>
</reference>
<protein>
    <submittedName>
        <fullName evidence="2">Uncharacterized protein</fullName>
    </submittedName>
</protein>
<accession>A0A1I5SPX7</accession>
<dbReference type="STRING" id="112413.SAMN05421854_106408"/>
<gene>
    <name evidence="2" type="ORF">SAMN05421854_106408</name>
</gene>
<organism evidence="2 3">
    <name type="scientific">Amycolatopsis rubida</name>
    <dbReference type="NCBI Taxonomy" id="112413"/>
    <lineage>
        <taxon>Bacteria</taxon>
        <taxon>Bacillati</taxon>
        <taxon>Actinomycetota</taxon>
        <taxon>Actinomycetes</taxon>
        <taxon>Pseudonocardiales</taxon>
        <taxon>Pseudonocardiaceae</taxon>
        <taxon>Amycolatopsis</taxon>
    </lineage>
</organism>
<feature type="region of interest" description="Disordered" evidence="1">
    <location>
        <begin position="42"/>
        <end position="89"/>
    </location>
</feature>
<evidence type="ECO:0000313" key="3">
    <source>
        <dbReference type="Proteomes" id="UP000199137"/>
    </source>
</evidence>
<dbReference type="Proteomes" id="UP000199137">
    <property type="component" value="Unassembled WGS sequence"/>
</dbReference>
<proteinExistence type="predicted"/>
<dbReference type="AlphaFoldDB" id="A0A1I5SPX7"/>